<evidence type="ECO:0000256" key="3">
    <source>
        <dbReference type="ARBA" id="ARBA00022771"/>
    </source>
</evidence>
<keyword evidence="3 9" id="KW-0863">Zinc-finger</keyword>
<evidence type="ECO:0000256" key="8">
    <source>
        <dbReference type="ARBA" id="ARBA00023242"/>
    </source>
</evidence>
<dbReference type="GO" id="GO:0006357">
    <property type="term" value="P:regulation of transcription by RNA polymerase II"/>
    <property type="evidence" value="ECO:0007669"/>
    <property type="project" value="TreeGrafter"/>
</dbReference>
<evidence type="ECO:0000259" key="11">
    <source>
        <dbReference type="PROSITE" id="PS50157"/>
    </source>
</evidence>
<name>A0A3Q2EGE6_CYPVA</name>
<dbReference type="PANTHER" id="PTHR13006">
    <property type="entry name" value="PAPILLOMAVIRUS REGULATORY FACTOR PRF-1"/>
    <property type="match status" value="1"/>
</dbReference>
<keyword evidence="8" id="KW-0539">Nucleus</keyword>
<dbReference type="KEGG" id="cvg:107104551"/>
<dbReference type="InterPro" id="IPR052253">
    <property type="entry name" value="CR1/CR2-DNA-binding_regulator"/>
</dbReference>
<protein>
    <submittedName>
        <fullName evidence="12">Zinc finger protein 395a</fullName>
    </submittedName>
</protein>
<dbReference type="GeneTree" id="ENSGT00940000157136"/>
<keyword evidence="4" id="KW-0862">Zinc</keyword>
<dbReference type="OMA" id="FTVYLHV"/>
<dbReference type="GO" id="GO:0005634">
    <property type="term" value="C:nucleus"/>
    <property type="evidence" value="ECO:0007669"/>
    <property type="project" value="UniProtKB-SubCell"/>
</dbReference>
<keyword evidence="13" id="KW-1185">Reference proteome</keyword>
<dbReference type="RefSeq" id="XP_015260050.1">
    <property type="nucleotide sequence ID" value="XM_015404564.1"/>
</dbReference>
<evidence type="ECO:0000256" key="2">
    <source>
        <dbReference type="ARBA" id="ARBA00022723"/>
    </source>
</evidence>
<feature type="region of interest" description="Disordered" evidence="10">
    <location>
        <begin position="1"/>
        <end position="20"/>
    </location>
</feature>
<organism evidence="12 13">
    <name type="scientific">Cyprinodon variegatus</name>
    <name type="common">Sheepshead minnow</name>
    <dbReference type="NCBI Taxonomy" id="28743"/>
    <lineage>
        <taxon>Eukaryota</taxon>
        <taxon>Metazoa</taxon>
        <taxon>Chordata</taxon>
        <taxon>Craniata</taxon>
        <taxon>Vertebrata</taxon>
        <taxon>Euteleostomi</taxon>
        <taxon>Actinopterygii</taxon>
        <taxon>Neopterygii</taxon>
        <taxon>Teleostei</taxon>
        <taxon>Neoteleostei</taxon>
        <taxon>Acanthomorphata</taxon>
        <taxon>Ovalentaria</taxon>
        <taxon>Atherinomorphae</taxon>
        <taxon>Cyprinodontiformes</taxon>
        <taxon>Cyprinodontidae</taxon>
        <taxon>Cyprinodon</taxon>
    </lineage>
</organism>
<dbReference type="GO" id="GO:0003700">
    <property type="term" value="F:DNA-binding transcription factor activity"/>
    <property type="evidence" value="ECO:0007669"/>
    <property type="project" value="TreeGrafter"/>
</dbReference>
<evidence type="ECO:0000256" key="4">
    <source>
        <dbReference type="ARBA" id="ARBA00022833"/>
    </source>
</evidence>
<comment type="subcellular location">
    <subcellularLocation>
        <location evidence="1">Nucleus</location>
    </subcellularLocation>
</comment>
<evidence type="ECO:0000256" key="1">
    <source>
        <dbReference type="ARBA" id="ARBA00004123"/>
    </source>
</evidence>
<evidence type="ECO:0000256" key="10">
    <source>
        <dbReference type="SAM" id="MobiDB-lite"/>
    </source>
</evidence>
<dbReference type="InterPro" id="IPR013087">
    <property type="entry name" value="Znf_C2H2_type"/>
</dbReference>
<reference evidence="12" key="2">
    <citation type="submission" date="2025-09" db="UniProtKB">
        <authorList>
            <consortium name="Ensembl"/>
        </authorList>
    </citation>
    <scope>IDENTIFICATION</scope>
</reference>
<dbReference type="GO" id="GO:0000978">
    <property type="term" value="F:RNA polymerase II cis-regulatory region sequence-specific DNA binding"/>
    <property type="evidence" value="ECO:0007669"/>
    <property type="project" value="TreeGrafter"/>
</dbReference>
<dbReference type="AlphaFoldDB" id="A0A3Q2EGE6"/>
<dbReference type="PROSITE" id="PS00028">
    <property type="entry name" value="ZINC_FINGER_C2H2_1"/>
    <property type="match status" value="1"/>
</dbReference>
<evidence type="ECO:0000256" key="5">
    <source>
        <dbReference type="ARBA" id="ARBA00023015"/>
    </source>
</evidence>
<proteinExistence type="predicted"/>
<dbReference type="PROSITE" id="PS50157">
    <property type="entry name" value="ZINC_FINGER_C2H2_2"/>
    <property type="match status" value="1"/>
</dbReference>
<reference evidence="12" key="1">
    <citation type="submission" date="2025-08" db="UniProtKB">
        <authorList>
            <consortium name="Ensembl"/>
        </authorList>
    </citation>
    <scope>IDENTIFICATION</scope>
</reference>
<feature type="region of interest" description="Disordered" evidence="10">
    <location>
        <begin position="147"/>
        <end position="178"/>
    </location>
</feature>
<keyword evidence="5" id="KW-0805">Transcription regulation</keyword>
<accession>A0A3Q2EGE6</accession>
<dbReference type="Proteomes" id="UP000265020">
    <property type="component" value="Unassembled WGS sequence"/>
</dbReference>
<dbReference type="STRING" id="28743.ENSCVAP00000030859"/>
<dbReference type="OrthoDB" id="5950721at2759"/>
<keyword evidence="6" id="KW-0238">DNA-binding</keyword>
<evidence type="ECO:0000256" key="7">
    <source>
        <dbReference type="ARBA" id="ARBA00023163"/>
    </source>
</evidence>
<evidence type="ECO:0000313" key="12">
    <source>
        <dbReference type="Ensembl" id="ENSCVAP00000030859.1"/>
    </source>
</evidence>
<sequence>MMPNTRLGKRSPLGALLGPPCPEATRTSIAMATVAGQQGIGRVRGHNDLKVYFQCGGAGDGQTDATDRSASSVSPSFVRSISSCIDVPRSRTAQQEVDMDELMAAMVLSSLSCSPPPPSQVPVHKDTPAPSVDLAAADISDSCSSGYWSVDRGPRSPAPSSPTTEANGRLATPTDEGLDMELDQVLFEEPAPRKRRNSLKVAYRCLWPSCAKVLTSLVGIKRHIRTVHLSHGGEHERCSRSEEDFYYSEINQRDESPPAAPPCGPAPFSPSTSPPSPPPPSPPSPPNPNCSTLSQSAPSPCSSSWQVQSEHSYQAPPPSLMVLPAAPTSCPLTAPPTTCSRQAFRVRSVSVGEQWLQHHSAPCRRIRSEAKKCRKVYGIEHRELWCTACRWKKACQRFQD</sequence>
<evidence type="ECO:0000256" key="9">
    <source>
        <dbReference type="PROSITE-ProRule" id="PRU00042"/>
    </source>
</evidence>
<dbReference type="GeneID" id="107104551"/>
<evidence type="ECO:0000256" key="6">
    <source>
        <dbReference type="ARBA" id="ARBA00023125"/>
    </source>
</evidence>
<evidence type="ECO:0000313" key="13">
    <source>
        <dbReference type="Proteomes" id="UP000265020"/>
    </source>
</evidence>
<feature type="domain" description="C2H2-type" evidence="11">
    <location>
        <begin position="203"/>
        <end position="236"/>
    </location>
</feature>
<dbReference type="Ensembl" id="ENSCVAT00000032015.1">
    <property type="protein sequence ID" value="ENSCVAP00000030859.1"/>
    <property type="gene ID" value="ENSCVAG00000019685.1"/>
</dbReference>
<dbReference type="SMART" id="SM01366">
    <property type="entry name" value="c-clamp"/>
    <property type="match status" value="1"/>
</dbReference>
<dbReference type="GO" id="GO:0008270">
    <property type="term" value="F:zinc ion binding"/>
    <property type="evidence" value="ECO:0007669"/>
    <property type="project" value="UniProtKB-KW"/>
</dbReference>
<dbReference type="PANTHER" id="PTHR13006:SF6">
    <property type="entry name" value="ZINC FINGER PROTEIN 395"/>
    <property type="match status" value="1"/>
</dbReference>
<keyword evidence="2" id="KW-0479">Metal-binding</keyword>
<keyword evidence="7" id="KW-0804">Transcription</keyword>
<feature type="compositionally biased region" description="Low complexity" evidence="10">
    <location>
        <begin position="291"/>
        <end position="304"/>
    </location>
</feature>
<feature type="compositionally biased region" description="Pro residues" evidence="10">
    <location>
        <begin position="258"/>
        <end position="288"/>
    </location>
</feature>
<feature type="region of interest" description="Disordered" evidence="10">
    <location>
        <begin position="250"/>
        <end position="318"/>
    </location>
</feature>